<dbReference type="InterPro" id="IPR002178">
    <property type="entry name" value="PTS_EIIA_type-2_dom"/>
</dbReference>
<accession>A0ABZ2LKW0</accession>
<feature type="domain" description="PTS EIIA type-2" evidence="1">
    <location>
        <begin position="1"/>
        <end position="147"/>
    </location>
</feature>
<name>A0ABZ2LKW0_9BACT</name>
<dbReference type="InterPro" id="IPR016152">
    <property type="entry name" value="PTrfase/Anion_transptr"/>
</dbReference>
<dbReference type="PANTHER" id="PTHR47738">
    <property type="entry name" value="PTS SYSTEM FRUCTOSE-LIKE EIIA COMPONENT-RELATED"/>
    <property type="match status" value="1"/>
</dbReference>
<evidence type="ECO:0000313" key="2">
    <source>
        <dbReference type="EMBL" id="WXB11360.1"/>
    </source>
</evidence>
<dbReference type="RefSeq" id="WP_394820977.1">
    <property type="nucleotide sequence ID" value="NZ_CP089984.1"/>
</dbReference>
<dbReference type="EMBL" id="CP089984">
    <property type="protein sequence ID" value="WXB11360.1"/>
    <property type="molecule type" value="Genomic_DNA"/>
</dbReference>
<evidence type="ECO:0000313" key="3">
    <source>
        <dbReference type="Proteomes" id="UP001370348"/>
    </source>
</evidence>
<reference evidence="2 3" key="1">
    <citation type="submission" date="2021-12" db="EMBL/GenBank/DDBJ databases">
        <title>Discovery of the Pendulisporaceae a myxobacterial family with distinct sporulation behavior and unique specialized metabolism.</title>
        <authorList>
            <person name="Garcia R."/>
            <person name="Popoff A."/>
            <person name="Bader C.D."/>
            <person name="Loehr J."/>
            <person name="Walesch S."/>
            <person name="Walt C."/>
            <person name="Boldt J."/>
            <person name="Bunk B."/>
            <person name="Haeckl F.J.F.P.J."/>
            <person name="Gunesch A.P."/>
            <person name="Birkelbach J."/>
            <person name="Nuebel U."/>
            <person name="Pietschmann T."/>
            <person name="Bach T."/>
            <person name="Mueller R."/>
        </authorList>
    </citation>
    <scope>NUCLEOTIDE SEQUENCE [LARGE SCALE GENOMIC DNA]</scope>
    <source>
        <strain evidence="2 3">MSr11954</strain>
    </source>
</reference>
<keyword evidence="3" id="KW-1185">Reference proteome</keyword>
<dbReference type="PANTHER" id="PTHR47738:SF3">
    <property type="entry name" value="PHOSPHOTRANSFERASE SYSTEM MANNITOL_FRUCTOSE-SPECIFIC IIA DOMAIN CONTAINING PROTEIN"/>
    <property type="match status" value="1"/>
</dbReference>
<dbReference type="InterPro" id="IPR051541">
    <property type="entry name" value="PTS_SugarTrans_NitroReg"/>
</dbReference>
<keyword evidence="2" id="KW-0762">Sugar transport</keyword>
<dbReference type="Pfam" id="PF00359">
    <property type="entry name" value="PTS_EIIA_2"/>
    <property type="match status" value="1"/>
</dbReference>
<protein>
    <submittedName>
        <fullName evidence="2">PTS sugar transporter subunit IIA</fullName>
    </submittedName>
</protein>
<organism evidence="2 3">
    <name type="scientific">Pendulispora albinea</name>
    <dbReference type="NCBI Taxonomy" id="2741071"/>
    <lineage>
        <taxon>Bacteria</taxon>
        <taxon>Pseudomonadati</taxon>
        <taxon>Myxococcota</taxon>
        <taxon>Myxococcia</taxon>
        <taxon>Myxococcales</taxon>
        <taxon>Sorangiineae</taxon>
        <taxon>Pendulisporaceae</taxon>
        <taxon>Pendulispora</taxon>
    </lineage>
</organism>
<gene>
    <name evidence="2" type="ORF">LZC94_26250</name>
</gene>
<proteinExistence type="predicted"/>
<dbReference type="SUPFAM" id="SSF55804">
    <property type="entry name" value="Phoshotransferase/anion transport protein"/>
    <property type="match status" value="1"/>
</dbReference>
<evidence type="ECO:0000259" key="1">
    <source>
        <dbReference type="PROSITE" id="PS51094"/>
    </source>
</evidence>
<dbReference type="PROSITE" id="PS51094">
    <property type="entry name" value="PTS_EIIA_TYPE_2"/>
    <property type="match status" value="1"/>
</dbReference>
<dbReference type="Proteomes" id="UP001370348">
    <property type="component" value="Chromosome"/>
</dbReference>
<dbReference type="Gene3D" id="3.40.930.10">
    <property type="entry name" value="Mannitol-specific EII, Chain A"/>
    <property type="match status" value="1"/>
</dbReference>
<sequence>MIAEAWCLAKLDVTTAERAILEIAAKLVKHGRVRASFGHATVARERRSPTGVPFASLAVAIPHVEPEHVLASSIAVATLASPLAFREMGSPQSVLDVRIVIVPAFEASDQASGALSRLIELLQDDGLRAALVDAQDERGLVRLLLERWEG</sequence>
<keyword evidence="2" id="KW-0813">Transport</keyword>